<dbReference type="Proteomes" id="UP000799778">
    <property type="component" value="Unassembled WGS sequence"/>
</dbReference>
<evidence type="ECO:0000313" key="3">
    <source>
        <dbReference type="Proteomes" id="UP000799778"/>
    </source>
</evidence>
<reference evidence="2" key="1">
    <citation type="journal article" date="2020" name="Stud. Mycol.">
        <title>101 Dothideomycetes genomes: a test case for predicting lifestyles and emergence of pathogens.</title>
        <authorList>
            <person name="Haridas S."/>
            <person name="Albert R."/>
            <person name="Binder M."/>
            <person name="Bloem J."/>
            <person name="Labutti K."/>
            <person name="Salamov A."/>
            <person name="Andreopoulos B."/>
            <person name="Baker S."/>
            <person name="Barry K."/>
            <person name="Bills G."/>
            <person name="Bluhm B."/>
            <person name="Cannon C."/>
            <person name="Castanera R."/>
            <person name="Culley D."/>
            <person name="Daum C."/>
            <person name="Ezra D."/>
            <person name="Gonzalez J."/>
            <person name="Henrissat B."/>
            <person name="Kuo A."/>
            <person name="Liang C."/>
            <person name="Lipzen A."/>
            <person name="Lutzoni F."/>
            <person name="Magnuson J."/>
            <person name="Mondo S."/>
            <person name="Nolan M."/>
            <person name="Ohm R."/>
            <person name="Pangilinan J."/>
            <person name="Park H.-J."/>
            <person name="Ramirez L."/>
            <person name="Alfaro M."/>
            <person name="Sun H."/>
            <person name="Tritt A."/>
            <person name="Yoshinaga Y."/>
            <person name="Zwiers L.-H."/>
            <person name="Turgeon B."/>
            <person name="Goodwin S."/>
            <person name="Spatafora J."/>
            <person name="Crous P."/>
            <person name="Grigoriev I."/>
        </authorList>
    </citation>
    <scope>NUCLEOTIDE SEQUENCE</scope>
    <source>
        <strain evidence="2">CBS 175.79</strain>
    </source>
</reference>
<dbReference type="RefSeq" id="XP_033383661.1">
    <property type="nucleotide sequence ID" value="XM_033531900.1"/>
</dbReference>
<dbReference type="AlphaFoldDB" id="A0A6A5XQ86"/>
<gene>
    <name evidence="2" type="ORF">BU24DRAFT_461573</name>
</gene>
<proteinExistence type="predicted"/>
<sequence>MPALEIEDSEWTNGTSSPEEGQIESQDEQRSPPGPAPTEESGMSTPSVSAPKDYTYAEVKVHGTKLLVYSRHHSKILERIINRQPPEQDSNPPMVESLHLEDALDSLSQARIESDFPEQNKVVSDFDNINDAAKWKVCEHGGRISVILDKLLEERANRYGISMTNGSH</sequence>
<evidence type="ECO:0000313" key="2">
    <source>
        <dbReference type="EMBL" id="KAF2015322.1"/>
    </source>
</evidence>
<accession>A0A6A5XQ86</accession>
<dbReference type="EMBL" id="ML978069">
    <property type="protein sequence ID" value="KAF2015322.1"/>
    <property type="molecule type" value="Genomic_DNA"/>
</dbReference>
<protein>
    <submittedName>
        <fullName evidence="2">Uncharacterized protein</fullName>
    </submittedName>
</protein>
<feature type="region of interest" description="Disordered" evidence="1">
    <location>
        <begin position="1"/>
        <end position="51"/>
    </location>
</feature>
<name>A0A6A5XQ86_9PLEO</name>
<feature type="compositionally biased region" description="Acidic residues" evidence="1">
    <location>
        <begin position="1"/>
        <end position="10"/>
    </location>
</feature>
<evidence type="ECO:0000256" key="1">
    <source>
        <dbReference type="SAM" id="MobiDB-lite"/>
    </source>
</evidence>
<organism evidence="2 3">
    <name type="scientific">Aaosphaeria arxii CBS 175.79</name>
    <dbReference type="NCBI Taxonomy" id="1450172"/>
    <lineage>
        <taxon>Eukaryota</taxon>
        <taxon>Fungi</taxon>
        <taxon>Dikarya</taxon>
        <taxon>Ascomycota</taxon>
        <taxon>Pezizomycotina</taxon>
        <taxon>Dothideomycetes</taxon>
        <taxon>Pleosporomycetidae</taxon>
        <taxon>Pleosporales</taxon>
        <taxon>Pleosporales incertae sedis</taxon>
        <taxon>Aaosphaeria</taxon>
    </lineage>
</organism>
<keyword evidence="3" id="KW-1185">Reference proteome</keyword>
<dbReference type="GeneID" id="54289297"/>